<dbReference type="Proteomes" id="UP000626109">
    <property type="component" value="Unassembled WGS sequence"/>
</dbReference>
<protein>
    <recommendedName>
        <fullName evidence="1">NAD(P)-binding domain-containing protein</fullName>
    </recommendedName>
</protein>
<evidence type="ECO:0000313" key="5">
    <source>
        <dbReference type="Proteomes" id="UP000654075"/>
    </source>
</evidence>
<dbReference type="AlphaFoldDB" id="A0A813JT81"/>
<organism evidence="3 4">
    <name type="scientific">Polarella glacialis</name>
    <name type="common">Dinoflagellate</name>
    <dbReference type="NCBI Taxonomy" id="89957"/>
    <lineage>
        <taxon>Eukaryota</taxon>
        <taxon>Sar</taxon>
        <taxon>Alveolata</taxon>
        <taxon>Dinophyceae</taxon>
        <taxon>Suessiales</taxon>
        <taxon>Suessiaceae</taxon>
        <taxon>Polarella</taxon>
    </lineage>
</organism>
<dbReference type="Gene3D" id="3.40.50.720">
    <property type="entry name" value="NAD(P)-binding Rossmann-like Domain"/>
    <property type="match status" value="1"/>
</dbReference>
<dbReference type="EMBL" id="CAJNNV010033155">
    <property type="protein sequence ID" value="CAE8642389.1"/>
    <property type="molecule type" value="Genomic_DNA"/>
</dbReference>
<evidence type="ECO:0000313" key="2">
    <source>
        <dbReference type="EMBL" id="CAE8642389.1"/>
    </source>
</evidence>
<accession>A0A813JT81</accession>
<dbReference type="InterPro" id="IPR036291">
    <property type="entry name" value="NAD(P)-bd_dom_sf"/>
</dbReference>
<name>A0A813JT81_POLGL</name>
<dbReference type="PANTHER" id="PTHR15020:SF11">
    <property type="entry name" value="OS06G0360300 PROTEIN"/>
    <property type="match status" value="1"/>
</dbReference>
<dbReference type="InterPro" id="IPR016040">
    <property type="entry name" value="NAD(P)-bd_dom"/>
</dbReference>
<dbReference type="EMBL" id="CAJNNW010026966">
    <property type="protein sequence ID" value="CAE8688849.1"/>
    <property type="molecule type" value="Genomic_DNA"/>
</dbReference>
<comment type="caution">
    <text evidence="3">The sequence shown here is derived from an EMBL/GenBank/DDBJ whole genome shotgun (WGS) entry which is preliminary data.</text>
</comment>
<evidence type="ECO:0000313" key="3">
    <source>
        <dbReference type="EMBL" id="CAE8688849.1"/>
    </source>
</evidence>
<reference evidence="3" key="1">
    <citation type="submission" date="2021-02" db="EMBL/GenBank/DDBJ databases">
        <authorList>
            <person name="Dougan E. K."/>
            <person name="Rhodes N."/>
            <person name="Thang M."/>
            <person name="Chan C."/>
        </authorList>
    </citation>
    <scope>NUCLEOTIDE SEQUENCE</scope>
</reference>
<evidence type="ECO:0000259" key="1">
    <source>
        <dbReference type="Pfam" id="PF13460"/>
    </source>
</evidence>
<sequence length="389" mass="41818">MAVVLKGQDMAVTANRRHGLLPTARRRHCSAVLVAAAAAAVWAVLGGSSPSLPTWLNPSSPGEVGSLEVSRRLVLAAGLATVQASPVWAEANLKLDQYGRVIMPDGSLARTDGAAERYTGSATFLNKPKVFVAGSTGELGRRVVLDMIRTGMSVYCGLRDNGKRMEMQYENRKSAKYEMTVVGDALIEGGRQKELEEQLADASVVVHVAGARFGFDVLRLGSGLDGTEAERTDLNGTIALVDAAVAKGVKKFIYVSAILVNAKALGEQVSGSDAYKNWNNYGQVLDKKLAAEEYIKKSGLDYTIIRPVPMTNDFPKDVGGIYFAKPDSMLLKQGEVGNKVSRDDVSLAILDAVFNEKASRSTFELVGVPKQSPTAREQWWVPQEGGKAR</sequence>
<dbReference type="SUPFAM" id="SSF51735">
    <property type="entry name" value="NAD(P)-binding Rossmann-fold domains"/>
    <property type="match status" value="1"/>
</dbReference>
<dbReference type="Proteomes" id="UP000654075">
    <property type="component" value="Unassembled WGS sequence"/>
</dbReference>
<proteinExistence type="predicted"/>
<feature type="domain" description="NAD(P)-binding" evidence="1">
    <location>
        <begin position="134"/>
        <end position="355"/>
    </location>
</feature>
<keyword evidence="5" id="KW-1185">Reference proteome</keyword>
<gene>
    <name evidence="2" type="ORF">PGLA1383_LOCUS56891</name>
    <name evidence="3" type="ORF">PGLA2088_LOCUS26166</name>
</gene>
<evidence type="ECO:0000313" key="4">
    <source>
        <dbReference type="Proteomes" id="UP000626109"/>
    </source>
</evidence>
<dbReference type="PANTHER" id="PTHR15020">
    <property type="entry name" value="FLAVIN REDUCTASE-RELATED"/>
    <property type="match status" value="1"/>
</dbReference>
<dbReference type="Pfam" id="PF13460">
    <property type="entry name" value="NAD_binding_10"/>
    <property type="match status" value="1"/>
</dbReference>
<dbReference type="OrthoDB" id="194468at2759"/>